<dbReference type="Proteomes" id="UP000518300">
    <property type="component" value="Unassembled WGS sequence"/>
</dbReference>
<dbReference type="EMBL" id="JABBJJ010000098">
    <property type="protein sequence ID" value="NMO17419.1"/>
    <property type="molecule type" value="Genomic_DNA"/>
</dbReference>
<gene>
    <name evidence="1" type="ORF">HG543_21510</name>
</gene>
<reference evidence="1 2" key="1">
    <citation type="submission" date="2020-04" db="EMBL/GenBank/DDBJ databases">
        <title>Draft genome of Pyxidicoccus fallax type strain.</title>
        <authorList>
            <person name="Whitworth D.E."/>
        </authorList>
    </citation>
    <scope>NUCLEOTIDE SEQUENCE [LARGE SCALE GENOMIC DNA]</scope>
    <source>
        <strain evidence="1 2">DSM 14698</strain>
    </source>
</reference>
<sequence>MPDARDFPDERWAARLGRVAPGLWQLETLQKYGHYQPLDEAMVVGAQVNDGYLLNRGVGSFFAGWNYILGMESSAAARFTEAAGLLEGACALPLPPRQHLLCLREPIRVEHPHTRWALDESHLDASPAARVIEALLAPGHALRRGSIELVVGLHSREFGWVHTGALTLFFEGTFASARAEWVMTGQRNPLADERVDGPYADSISMARPEPVLPPTVPWPFEPW</sequence>
<protein>
    <submittedName>
        <fullName evidence="1">Uncharacterized protein</fullName>
    </submittedName>
</protein>
<evidence type="ECO:0000313" key="1">
    <source>
        <dbReference type="EMBL" id="NMO17419.1"/>
    </source>
</evidence>
<dbReference type="AlphaFoldDB" id="A0A848LI73"/>
<name>A0A848LI73_9BACT</name>
<evidence type="ECO:0000313" key="2">
    <source>
        <dbReference type="Proteomes" id="UP000518300"/>
    </source>
</evidence>
<organism evidence="1 2">
    <name type="scientific">Pyxidicoccus fallax</name>
    <dbReference type="NCBI Taxonomy" id="394095"/>
    <lineage>
        <taxon>Bacteria</taxon>
        <taxon>Pseudomonadati</taxon>
        <taxon>Myxococcota</taxon>
        <taxon>Myxococcia</taxon>
        <taxon>Myxococcales</taxon>
        <taxon>Cystobacterineae</taxon>
        <taxon>Myxococcaceae</taxon>
        <taxon>Pyxidicoccus</taxon>
    </lineage>
</organism>
<comment type="caution">
    <text evidence="1">The sequence shown here is derived from an EMBL/GenBank/DDBJ whole genome shotgun (WGS) entry which is preliminary data.</text>
</comment>
<proteinExistence type="predicted"/>
<keyword evidence="2" id="KW-1185">Reference proteome</keyword>
<accession>A0A848LI73</accession>